<name>A0A1Y0ISV7_9BACL</name>
<reference evidence="2" key="1">
    <citation type="submission" date="2017-05" db="EMBL/GenBank/DDBJ databases">
        <authorList>
            <person name="Sung H."/>
        </authorList>
    </citation>
    <scope>NUCLEOTIDE SEQUENCE [LARGE SCALE GENOMIC DNA]</scope>
    <source>
        <strain evidence="2">AR23208</strain>
    </source>
</reference>
<organism evidence="1 2">
    <name type="scientific">Tumebacillus avium</name>
    <dbReference type="NCBI Taxonomy" id="1903704"/>
    <lineage>
        <taxon>Bacteria</taxon>
        <taxon>Bacillati</taxon>
        <taxon>Bacillota</taxon>
        <taxon>Bacilli</taxon>
        <taxon>Bacillales</taxon>
        <taxon>Alicyclobacillaceae</taxon>
        <taxon>Tumebacillus</taxon>
    </lineage>
</organism>
<accession>A0A1Y0ISV7</accession>
<evidence type="ECO:0000313" key="1">
    <source>
        <dbReference type="EMBL" id="ARU62545.1"/>
    </source>
</evidence>
<gene>
    <name evidence="1" type="ORF">CBW65_17435</name>
</gene>
<dbReference type="EMBL" id="CP021434">
    <property type="protein sequence ID" value="ARU62545.1"/>
    <property type="molecule type" value="Genomic_DNA"/>
</dbReference>
<protein>
    <submittedName>
        <fullName evidence="1">Uncharacterized protein</fullName>
    </submittedName>
</protein>
<dbReference type="KEGG" id="tum:CBW65_17435"/>
<dbReference type="Proteomes" id="UP000195437">
    <property type="component" value="Chromosome"/>
</dbReference>
<sequence length="133" mass="14873">MLTLTILLKGEVADDTCREFALYCTDYFLACRELEPSFAPLGKIGHSLMDGVTILTYEQQVDALHVTELSLFVQLVREFYAGLVGSDLLPLQEAELHAQEEIIAGILGEKETLRQEDSIVAYRDGGKVFVYNK</sequence>
<keyword evidence="2" id="KW-1185">Reference proteome</keyword>
<evidence type="ECO:0000313" key="2">
    <source>
        <dbReference type="Proteomes" id="UP000195437"/>
    </source>
</evidence>
<dbReference type="AlphaFoldDB" id="A0A1Y0ISV7"/>
<proteinExistence type="predicted"/>